<comment type="caution">
    <text evidence="5">The sequence shown here is derived from an EMBL/GenBank/DDBJ whole genome shotgun (WGS) entry which is preliminary data.</text>
</comment>
<dbReference type="SUPFAM" id="SSF53613">
    <property type="entry name" value="Ribokinase-like"/>
    <property type="match status" value="1"/>
</dbReference>
<dbReference type="OrthoDB" id="9813569at2"/>
<comment type="similarity">
    <text evidence="1">Belongs to the carbohydrate kinase PfkB family.</text>
</comment>
<dbReference type="Gene3D" id="3.40.1190.20">
    <property type="match status" value="1"/>
</dbReference>
<protein>
    <submittedName>
        <fullName evidence="5">2-dehydro-3-deoxygluconokinase</fullName>
    </submittedName>
</protein>
<dbReference type="Pfam" id="PF00294">
    <property type="entry name" value="PfkB"/>
    <property type="match status" value="1"/>
</dbReference>
<dbReference type="CDD" id="cd01166">
    <property type="entry name" value="KdgK"/>
    <property type="match status" value="1"/>
</dbReference>
<dbReference type="EMBL" id="JOTN01000009">
    <property type="protein sequence ID" value="KEK19097.1"/>
    <property type="molecule type" value="Genomic_DNA"/>
</dbReference>
<evidence type="ECO:0000256" key="3">
    <source>
        <dbReference type="ARBA" id="ARBA00022777"/>
    </source>
</evidence>
<organism evidence="5 6">
    <name type="scientific">Bacillus manliponensis</name>
    <dbReference type="NCBI Taxonomy" id="574376"/>
    <lineage>
        <taxon>Bacteria</taxon>
        <taxon>Bacillati</taxon>
        <taxon>Bacillota</taxon>
        <taxon>Bacilli</taxon>
        <taxon>Bacillales</taxon>
        <taxon>Bacillaceae</taxon>
        <taxon>Bacillus</taxon>
        <taxon>Bacillus cereus group</taxon>
    </lineage>
</organism>
<keyword evidence="6" id="KW-1185">Reference proteome</keyword>
<dbReference type="GO" id="GO:0016301">
    <property type="term" value="F:kinase activity"/>
    <property type="evidence" value="ECO:0007669"/>
    <property type="project" value="UniProtKB-KW"/>
</dbReference>
<dbReference type="InterPro" id="IPR011611">
    <property type="entry name" value="PfkB_dom"/>
</dbReference>
<dbReference type="STRING" id="574376.BAMA_24095"/>
<proteinExistence type="inferred from homology"/>
<accession>A0A073JY02</accession>
<gene>
    <name evidence="5" type="ORF">BAMA_24095</name>
</gene>
<dbReference type="InterPro" id="IPR052700">
    <property type="entry name" value="Carb_kinase_PfkB-like"/>
</dbReference>
<evidence type="ECO:0000313" key="5">
    <source>
        <dbReference type="EMBL" id="KEK19097.1"/>
    </source>
</evidence>
<dbReference type="InterPro" id="IPR029056">
    <property type="entry name" value="Ribokinase-like"/>
</dbReference>
<reference evidence="5 6" key="1">
    <citation type="submission" date="2014-06" db="EMBL/GenBank/DDBJ databases">
        <title>Draft genome sequence of Bacillus manliponensis JCM 15802 (MCCC 1A00708).</title>
        <authorList>
            <person name="Lai Q."/>
            <person name="Liu Y."/>
            <person name="Shao Z."/>
        </authorList>
    </citation>
    <scope>NUCLEOTIDE SEQUENCE [LARGE SCALE GENOMIC DNA]</scope>
    <source>
        <strain evidence="5 6">JCM 15802</strain>
    </source>
</reference>
<dbReference type="Proteomes" id="UP000027822">
    <property type="component" value="Unassembled WGS sequence"/>
</dbReference>
<feature type="domain" description="Carbohydrate kinase PfkB" evidence="4">
    <location>
        <begin position="3"/>
        <end position="216"/>
    </location>
</feature>
<keyword evidence="2" id="KW-0808">Transferase</keyword>
<dbReference type="PANTHER" id="PTHR43320">
    <property type="entry name" value="SUGAR KINASE"/>
    <property type="match status" value="1"/>
</dbReference>
<dbReference type="AlphaFoldDB" id="A0A073JY02"/>
<keyword evidence="3 5" id="KW-0418">Kinase</keyword>
<dbReference type="RefSeq" id="WP_034639357.1">
    <property type="nucleotide sequence ID" value="NZ_CBCSJC010000008.1"/>
</dbReference>
<evidence type="ECO:0000259" key="4">
    <source>
        <dbReference type="Pfam" id="PF00294"/>
    </source>
</evidence>
<evidence type="ECO:0000256" key="1">
    <source>
        <dbReference type="ARBA" id="ARBA00010688"/>
    </source>
</evidence>
<evidence type="ECO:0000313" key="6">
    <source>
        <dbReference type="Proteomes" id="UP000027822"/>
    </source>
</evidence>
<dbReference type="eggNOG" id="COG0524">
    <property type="taxonomic scope" value="Bacteria"/>
</dbReference>
<sequence>MDKTIAAFGEVMMRLEVPEYKKLHQENTLKYLFSGTGVNVLSGLSQFGYKTKLVSKLPANSIGDAALAQLRSLGINTDFVIRGGEYIGMYFLEKGFGIRPSQVTYTNRKESVFALSSTLEYEYDTFLEDTDVIHFCGISLALTENLRETVVRLATEAKNRGIQVCFDCNYRPKLWESYEQAKPWYEMMLQLADICFMSEKDAMYILGMKTTETTRERQIEDLLPKVAKVYNIHVMAGTIRKEEHIGERKLKGYIVANGEVTYSGEHGFLVYERIGSGDAFATGVLHGVLSCMKRQEIVNFATAASVYAHTTYGDSPIAQIAEIQKIVKGVSSVIER</sequence>
<evidence type="ECO:0000256" key="2">
    <source>
        <dbReference type="ARBA" id="ARBA00022679"/>
    </source>
</evidence>
<name>A0A073JY02_9BACI</name>
<dbReference type="PANTHER" id="PTHR43320:SF2">
    <property type="entry name" value="2-DEHYDRO-3-DEOXYGLUCONOKINASE_2-DEHYDRO-3-DEOXYGALACTONOKINASE"/>
    <property type="match status" value="1"/>
</dbReference>